<keyword evidence="4" id="KW-0804">Transcription</keyword>
<evidence type="ECO:0000256" key="4">
    <source>
        <dbReference type="ARBA" id="ARBA00023163"/>
    </source>
</evidence>
<feature type="domain" description="HTH tetR-type" evidence="6">
    <location>
        <begin position="8"/>
        <end position="68"/>
    </location>
</feature>
<dbReference type="Pfam" id="PF00440">
    <property type="entry name" value="TetR_N"/>
    <property type="match status" value="1"/>
</dbReference>
<dbReference type="InterPro" id="IPR050109">
    <property type="entry name" value="HTH-type_TetR-like_transc_reg"/>
</dbReference>
<dbReference type="InterPro" id="IPR039538">
    <property type="entry name" value="BetI_C"/>
</dbReference>
<dbReference type="GO" id="GO:0003700">
    <property type="term" value="F:DNA-binding transcription factor activity"/>
    <property type="evidence" value="ECO:0007669"/>
    <property type="project" value="TreeGrafter"/>
</dbReference>
<dbReference type="OrthoDB" id="9816296at2"/>
<dbReference type="EMBL" id="PVNH01000002">
    <property type="protein sequence ID" value="PRX50212.1"/>
    <property type="molecule type" value="Genomic_DNA"/>
</dbReference>
<proteinExistence type="predicted"/>
<dbReference type="AlphaFoldDB" id="A0A2T0M0U3"/>
<protein>
    <submittedName>
        <fullName evidence="7">TetR family transcriptional regulator</fullName>
    </submittedName>
</protein>
<dbReference type="Proteomes" id="UP000238362">
    <property type="component" value="Unassembled WGS sequence"/>
</dbReference>
<dbReference type="Gene3D" id="1.10.357.10">
    <property type="entry name" value="Tetracycline Repressor, domain 2"/>
    <property type="match status" value="1"/>
</dbReference>
<evidence type="ECO:0000256" key="3">
    <source>
        <dbReference type="ARBA" id="ARBA00023125"/>
    </source>
</evidence>
<organism evidence="7 8">
    <name type="scientific">Prauserella shujinwangii</name>
    <dbReference type="NCBI Taxonomy" id="1453103"/>
    <lineage>
        <taxon>Bacteria</taxon>
        <taxon>Bacillati</taxon>
        <taxon>Actinomycetota</taxon>
        <taxon>Actinomycetes</taxon>
        <taxon>Pseudonocardiales</taxon>
        <taxon>Pseudonocardiaceae</taxon>
        <taxon>Prauserella</taxon>
    </lineage>
</organism>
<evidence type="ECO:0000256" key="1">
    <source>
        <dbReference type="ARBA" id="ARBA00022491"/>
    </source>
</evidence>
<name>A0A2T0M0U3_9PSEU</name>
<reference evidence="7 8" key="1">
    <citation type="submission" date="2018-03" db="EMBL/GenBank/DDBJ databases">
        <title>Genomic Encyclopedia of Type Strains, Phase III (KMG-III): the genomes of soil and plant-associated and newly described type strains.</title>
        <authorList>
            <person name="Whitman W."/>
        </authorList>
    </citation>
    <scope>NUCLEOTIDE SEQUENCE [LARGE SCALE GENOMIC DNA]</scope>
    <source>
        <strain evidence="7 8">CGMCC 4.7125</strain>
    </source>
</reference>
<dbReference type="Pfam" id="PF13977">
    <property type="entry name" value="TetR_C_6"/>
    <property type="match status" value="1"/>
</dbReference>
<keyword evidence="1" id="KW-0678">Repressor</keyword>
<evidence type="ECO:0000313" key="8">
    <source>
        <dbReference type="Proteomes" id="UP000238362"/>
    </source>
</evidence>
<feature type="DNA-binding region" description="H-T-H motif" evidence="5">
    <location>
        <begin position="31"/>
        <end position="50"/>
    </location>
</feature>
<sequence length="199" mass="21891">MPKIVNRDERRREIAEALLRVIANAGIEAVSVRSVAAEAGISAGAVQKYFATKEDLLRFAFTLTGEYLLQRWERVEGSGPFLDVLRRHLLEALPLDEQRRAELIVVFAFTARAATLPDWAAQLRDSYDAAQVTTTAFLEAGQDSGDVRTDVPADRLADLVIVLADGFSARMLHTPPGSPAHERLLDTLDLALTDLLAPR</sequence>
<keyword evidence="3 5" id="KW-0238">DNA-binding</keyword>
<keyword evidence="8" id="KW-1185">Reference proteome</keyword>
<dbReference type="SUPFAM" id="SSF46689">
    <property type="entry name" value="Homeodomain-like"/>
    <property type="match status" value="1"/>
</dbReference>
<comment type="caution">
    <text evidence="7">The sequence shown here is derived from an EMBL/GenBank/DDBJ whole genome shotgun (WGS) entry which is preliminary data.</text>
</comment>
<keyword evidence="2" id="KW-0805">Transcription regulation</keyword>
<evidence type="ECO:0000259" key="6">
    <source>
        <dbReference type="PROSITE" id="PS50977"/>
    </source>
</evidence>
<dbReference type="PROSITE" id="PS50977">
    <property type="entry name" value="HTH_TETR_2"/>
    <property type="match status" value="1"/>
</dbReference>
<evidence type="ECO:0000313" key="7">
    <source>
        <dbReference type="EMBL" id="PRX50212.1"/>
    </source>
</evidence>
<evidence type="ECO:0000256" key="5">
    <source>
        <dbReference type="PROSITE-ProRule" id="PRU00335"/>
    </source>
</evidence>
<dbReference type="PANTHER" id="PTHR30055:SF234">
    <property type="entry name" value="HTH-TYPE TRANSCRIPTIONAL REGULATOR BETI"/>
    <property type="match status" value="1"/>
</dbReference>
<dbReference type="InterPro" id="IPR036271">
    <property type="entry name" value="Tet_transcr_reg_TetR-rel_C_sf"/>
</dbReference>
<dbReference type="RefSeq" id="WP_106177320.1">
    <property type="nucleotide sequence ID" value="NZ_PVNH01000002.1"/>
</dbReference>
<dbReference type="GO" id="GO:0000976">
    <property type="term" value="F:transcription cis-regulatory region binding"/>
    <property type="evidence" value="ECO:0007669"/>
    <property type="project" value="TreeGrafter"/>
</dbReference>
<dbReference type="InterPro" id="IPR001647">
    <property type="entry name" value="HTH_TetR"/>
</dbReference>
<dbReference type="PRINTS" id="PR00455">
    <property type="entry name" value="HTHTETR"/>
</dbReference>
<gene>
    <name evidence="7" type="ORF">B0I33_102331</name>
</gene>
<dbReference type="PANTHER" id="PTHR30055">
    <property type="entry name" value="HTH-TYPE TRANSCRIPTIONAL REGULATOR RUTR"/>
    <property type="match status" value="1"/>
</dbReference>
<accession>A0A2T0M0U3</accession>
<dbReference type="SUPFAM" id="SSF48498">
    <property type="entry name" value="Tetracyclin repressor-like, C-terminal domain"/>
    <property type="match status" value="1"/>
</dbReference>
<dbReference type="InterPro" id="IPR009057">
    <property type="entry name" value="Homeodomain-like_sf"/>
</dbReference>
<evidence type="ECO:0000256" key="2">
    <source>
        <dbReference type="ARBA" id="ARBA00023015"/>
    </source>
</evidence>